<evidence type="ECO:0000313" key="2">
    <source>
        <dbReference type="Proteomes" id="UP000035479"/>
    </source>
</evidence>
<accession>A0AAC8TLT4</accession>
<sequence>MDREPVLRKINEAMLLIVKKCIRYKPKEISPSFIKTGFEKILATKLFIDTLVNNKNAAMGYVALIENGIRAGGRANAAIDKARIRKVILTNKGKLRCLLVSKPSAAPSINSK</sequence>
<evidence type="ECO:0000313" key="1">
    <source>
        <dbReference type="EMBL" id="AKL11108.1"/>
    </source>
</evidence>
<proteinExistence type="predicted"/>
<organism evidence="1 2">
    <name type="scientific">Phytobacter ursingii</name>
    <dbReference type="NCBI Taxonomy" id="1972431"/>
    <lineage>
        <taxon>Bacteria</taxon>
        <taxon>Pseudomonadati</taxon>
        <taxon>Pseudomonadota</taxon>
        <taxon>Gammaproteobacteria</taxon>
        <taxon>Enterobacterales</taxon>
        <taxon>Enterobacteriaceae</taxon>
        <taxon>Phytobacter</taxon>
    </lineage>
</organism>
<name>A0AAC8TLT4_9ENTR</name>
<protein>
    <submittedName>
        <fullName evidence="1">Uncharacterized protein</fullName>
    </submittedName>
</protein>
<reference evidence="1 2" key="1">
    <citation type="submission" date="2015-06" db="EMBL/GenBank/DDBJ databases">
        <title>Rapid spread of a carbapenem resistance gene driven by multiple levels of genetic mobility.</title>
        <authorList>
            <person name="Sheppard A.E."/>
            <person name="Stoesser N."/>
            <person name="Wilson D."/>
            <person name="Sebra R."/>
            <person name="Kasarskis A."/>
            <person name="Anson L."/>
            <person name="Giess A."/>
            <person name="Pankhurst L."/>
            <person name="Vaughan A."/>
            <person name="Grim C.J."/>
            <person name="Cox H."/>
            <person name="Yeh A."/>
            <person name="Sifri C.D."/>
            <person name="Walker S."/>
            <person name="Peto T.E."/>
            <person name="Crook D.W."/>
            <person name="Mathers A.J."/>
        </authorList>
    </citation>
    <scope>NUCLEOTIDE SEQUENCE [LARGE SCALE GENOMIC DNA]</scope>
    <source>
        <strain evidence="1 2">CAV1151</strain>
    </source>
</reference>
<dbReference type="KEGG" id="kin:AB182_07200"/>
<dbReference type="EMBL" id="CP011602">
    <property type="protein sequence ID" value="AKL11108.1"/>
    <property type="molecule type" value="Genomic_DNA"/>
</dbReference>
<gene>
    <name evidence="1" type="ORF">AB182_07200</name>
</gene>
<dbReference type="Proteomes" id="UP000035479">
    <property type="component" value="Chromosome"/>
</dbReference>
<dbReference type="AlphaFoldDB" id="A0AAC8TLT4"/>